<dbReference type="AlphaFoldDB" id="A0A2A2L1W0"/>
<feature type="compositionally biased region" description="Polar residues" evidence="2">
    <location>
        <begin position="228"/>
        <end position="254"/>
    </location>
</feature>
<evidence type="ECO:0000313" key="5">
    <source>
        <dbReference type="Proteomes" id="UP000218231"/>
    </source>
</evidence>
<evidence type="ECO:0000256" key="1">
    <source>
        <dbReference type="ARBA" id="ARBA00022490"/>
    </source>
</evidence>
<dbReference type="InterPro" id="IPR050756">
    <property type="entry name" value="CSN3"/>
</dbReference>
<sequence length="512" mass="56320">MEALAKSINELSGLTEKEVGERCVDLVRKTKETMEKKQADAEPFLLSIANSPAATAAIISMIKVMFDGAFSKSHEVTIDRAVELLNHYLDERKLNPTHLKMIPDIFYPLIRCAGFYCLTKKNAPAIGFQIVYSALQLMQPLPGEPNQISSAHCALFALALKCGKFEEALPFIYDANYVICNESGKPIVNTADHMACVWCTAGADCGIPLQILNQIAEANATAQAASPDESQNGASQNPQASGAASAEEPSTSHSKMGGGGSGVPFLPKHSKWIVNQAISVPPSSCFDSKHLLLYLYYGALIKIKTNDYMSALILLENAILVPGNVVSQIQLDAYKKFIIVALLVFGEVPTIHEKSSTFIRTWKGKAGPYDALSQLQFSRAGRMAEKVATIINLKEQIFQKTFETTTLINLCQRANLKNVDELVKILKELCQEGSLKMELDQNSGTIKLNPTQEKVAEHKMKANIERMTTMKNEIKRLDLACQCSPALMMKNFRHMMYVNDDEGLSMSGPIDM</sequence>
<dbReference type="EMBL" id="LIAE01007299">
    <property type="protein sequence ID" value="PAV80241.1"/>
    <property type="molecule type" value="Genomic_DNA"/>
</dbReference>
<dbReference type="GO" id="GO:0008180">
    <property type="term" value="C:COP9 signalosome"/>
    <property type="evidence" value="ECO:0007669"/>
    <property type="project" value="TreeGrafter"/>
</dbReference>
<proteinExistence type="predicted"/>
<keyword evidence="5" id="KW-1185">Reference proteome</keyword>
<organism evidence="4 5">
    <name type="scientific">Diploscapter pachys</name>
    <dbReference type="NCBI Taxonomy" id="2018661"/>
    <lineage>
        <taxon>Eukaryota</taxon>
        <taxon>Metazoa</taxon>
        <taxon>Ecdysozoa</taxon>
        <taxon>Nematoda</taxon>
        <taxon>Chromadorea</taxon>
        <taxon>Rhabditida</taxon>
        <taxon>Rhabditina</taxon>
        <taxon>Rhabditomorpha</taxon>
        <taxon>Rhabditoidea</taxon>
        <taxon>Rhabditidae</taxon>
        <taxon>Diploscapter</taxon>
    </lineage>
</organism>
<feature type="domain" description="COP9 signalosome complex subunit 3 N-terminal helical repeats" evidence="3">
    <location>
        <begin position="23"/>
        <end position="184"/>
    </location>
</feature>
<reference evidence="4 5" key="1">
    <citation type="journal article" date="2017" name="Curr. Biol.">
        <title>Genome architecture and evolution of a unichromosomal asexual nematode.</title>
        <authorList>
            <person name="Fradin H."/>
            <person name="Zegar C."/>
            <person name="Gutwein M."/>
            <person name="Lucas J."/>
            <person name="Kovtun M."/>
            <person name="Corcoran D."/>
            <person name="Baugh L.R."/>
            <person name="Kiontke K."/>
            <person name="Gunsalus K."/>
            <person name="Fitch D.H."/>
            <person name="Piano F."/>
        </authorList>
    </citation>
    <scope>NUCLEOTIDE SEQUENCE [LARGE SCALE GENOMIC DNA]</scope>
    <source>
        <strain evidence="4">PF1309</strain>
    </source>
</reference>
<accession>A0A2A2L1W0</accession>
<feature type="region of interest" description="Disordered" evidence="2">
    <location>
        <begin position="222"/>
        <end position="258"/>
    </location>
</feature>
<keyword evidence="1" id="KW-0963">Cytoplasm</keyword>
<evidence type="ECO:0000256" key="2">
    <source>
        <dbReference type="SAM" id="MobiDB-lite"/>
    </source>
</evidence>
<comment type="caution">
    <text evidence="4">The sequence shown here is derived from an EMBL/GenBank/DDBJ whole genome shotgun (WGS) entry which is preliminary data.</text>
</comment>
<dbReference type="PANTHER" id="PTHR10758:SF1">
    <property type="entry name" value="COP9 SIGNALOSOME COMPLEX SUBUNIT 3"/>
    <property type="match status" value="1"/>
</dbReference>
<feature type="domain" description="COP9 signalosome complex subunit 3 N-terminal helical repeats" evidence="3">
    <location>
        <begin position="284"/>
        <end position="357"/>
    </location>
</feature>
<dbReference type="STRING" id="2018661.A0A2A2L1W0"/>
<dbReference type="Proteomes" id="UP000218231">
    <property type="component" value="Unassembled WGS sequence"/>
</dbReference>
<dbReference type="PANTHER" id="PTHR10758">
    <property type="entry name" value="26S PROTEASOME NON-ATPASE REGULATORY SUBUNIT 3/COP9 SIGNALOSOME COMPLEX SUBUNIT 3"/>
    <property type="match status" value="1"/>
</dbReference>
<evidence type="ECO:0000313" key="4">
    <source>
        <dbReference type="EMBL" id="PAV80241.1"/>
    </source>
</evidence>
<protein>
    <recommendedName>
        <fullName evidence="3">COP9 signalosome complex subunit 3 N-terminal helical repeats domain-containing protein</fullName>
    </recommendedName>
</protein>
<dbReference type="GO" id="GO:0006511">
    <property type="term" value="P:ubiquitin-dependent protein catabolic process"/>
    <property type="evidence" value="ECO:0007669"/>
    <property type="project" value="TreeGrafter"/>
</dbReference>
<dbReference type="OrthoDB" id="29061at2759"/>
<dbReference type="InterPro" id="IPR055089">
    <property type="entry name" value="COP9_N"/>
</dbReference>
<evidence type="ECO:0000259" key="3">
    <source>
        <dbReference type="Pfam" id="PF22788"/>
    </source>
</evidence>
<gene>
    <name evidence="4" type="ORF">WR25_22663</name>
</gene>
<dbReference type="Pfam" id="PF22788">
    <property type="entry name" value="COP9_hel_rpt"/>
    <property type="match status" value="2"/>
</dbReference>
<name>A0A2A2L1W0_9BILA</name>